<dbReference type="PANTHER" id="PTHR43413:SF1">
    <property type="entry name" value="SIROHEME DECARBOXYLASE NIRL SUBUNIT"/>
    <property type="match status" value="1"/>
</dbReference>
<evidence type="ECO:0000313" key="9">
    <source>
        <dbReference type="Proteomes" id="UP000002217"/>
    </source>
</evidence>
<reference evidence="8 9" key="1">
    <citation type="journal article" date="2009" name="Stand. Genomic Sci.">
        <title>Complete genome sequence of Desulfotomaculum acetoxidans type strain (5575).</title>
        <authorList>
            <person name="Spring S."/>
            <person name="Lapidus A."/>
            <person name="Schroder M."/>
            <person name="Gleim D."/>
            <person name="Sims D."/>
            <person name="Meincke L."/>
            <person name="Glavina Del Rio T."/>
            <person name="Tice H."/>
            <person name="Copeland A."/>
            <person name="Cheng J.F."/>
            <person name="Lucas S."/>
            <person name="Chen F."/>
            <person name="Nolan M."/>
            <person name="Bruce D."/>
            <person name="Goodwin L."/>
            <person name="Pitluck S."/>
            <person name="Ivanova N."/>
            <person name="Mavromatis K."/>
            <person name="Mikhailova N."/>
            <person name="Pati A."/>
            <person name="Chen A."/>
            <person name="Palaniappan K."/>
            <person name="Land M."/>
            <person name="Hauser L."/>
            <person name="Chang Y.J."/>
            <person name="Jeffries C.D."/>
            <person name="Chain P."/>
            <person name="Saunders E."/>
            <person name="Brettin T."/>
            <person name="Detter J.C."/>
            <person name="Goker M."/>
            <person name="Bristow J."/>
            <person name="Eisen J.A."/>
            <person name="Markowitz V."/>
            <person name="Hugenholtz P."/>
            <person name="Kyrpides N.C."/>
            <person name="Klenk H.P."/>
            <person name="Han C."/>
        </authorList>
    </citation>
    <scope>NUCLEOTIDE SEQUENCE [LARGE SCALE GENOMIC DNA]</scope>
    <source>
        <strain evidence="9">ATCC 49208 / DSM 771 / VKM B-1644</strain>
    </source>
</reference>
<feature type="domain" description="Siroheme decarboxylase AsnC-like ligand binding" evidence="6">
    <location>
        <begin position="63"/>
        <end position="147"/>
    </location>
</feature>
<dbReference type="InterPro" id="IPR040523">
    <property type="entry name" value="AsnC_trans_reg2"/>
</dbReference>
<evidence type="ECO:0000259" key="7">
    <source>
        <dbReference type="Pfam" id="PF22451"/>
    </source>
</evidence>
<dbReference type="Proteomes" id="UP000002217">
    <property type="component" value="Chromosome"/>
</dbReference>
<evidence type="ECO:0000313" key="8">
    <source>
        <dbReference type="EMBL" id="ACV62139.1"/>
    </source>
</evidence>
<dbReference type="eggNOG" id="COG1522">
    <property type="taxonomic scope" value="Bacteria"/>
</dbReference>
<dbReference type="InterPro" id="IPR053953">
    <property type="entry name" value="NirdL-like_HTH"/>
</dbReference>
<dbReference type="STRING" id="485916.Dtox_1257"/>
<keyword evidence="9" id="KW-1185">Reference proteome</keyword>
<dbReference type="RefSeq" id="WP_015756854.1">
    <property type="nucleotide sequence ID" value="NC_013216.1"/>
</dbReference>
<accession>C8W5F7</accession>
<evidence type="ECO:0000256" key="3">
    <source>
        <dbReference type="ARBA" id="ARBA00023457"/>
    </source>
</evidence>
<comment type="similarity">
    <text evidence="3">Belongs to the Ahb/Nir family.</text>
</comment>
<protein>
    <recommendedName>
        <fullName evidence="4">siroheme decarboxylase</fullName>
        <ecNumber evidence="4">4.1.1.111</ecNumber>
    </recommendedName>
</protein>
<gene>
    <name evidence="8" type="ordered locus">Dtox_1257</name>
</gene>
<proteinExistence type="inferred from homology"/>
<name>C8W5F7_DESAS</name>
<keyword evidence="1" id="KW-0456">Lyase</keyword>
<dbReference type="KEGG" id="dae:Dtox_1257"/>
<dbReference type="EMBL" id="CP001720">
    <property type="protein sequence ID" value="ACV62139.1"/>
    <property type="molecule type" value="Genomic_DNA"/>
</dbReference>
<evidence type="ECO:0000256" key="1">
    <source>
        <dbReference type="ARBA" id="ARBA00023239"/>
    </source>
</evidence>
<evidence type="ECO:0000256" key="4">
    <source>
        <dbReference type="ARBA" id="ARBA00023471"/>
    </source>
</evidence>
<organism evidence="8 9">
    <name type="scientific">Desulfofarcimen acetoxidans (strain ATCC 49208 / DSM 771 / KCTC 5769 / VKM B-1644 / 5575)</name>
    <name type="common">Desulfotomaculum acetoxidans</name>
    <dbReference type="NCBI Taxonomy" id="485916"/>
    <lineage>
        <taxon>Bacteria</taxon>
        <taxon>Bacillati</taxon>
        <taxon>Bacillota</taxon>
        <taxon>Clostridia</taxon>
        <taxon>Eubacteriales</taxon>
        <taxon>Peptococcaceae</taxon>
        <taxon>Desulfofarcimen</taxon>
    </lineage>
</organism>
<dbReference type="InterPro" id="IPR050684">
    <property type="entry name" value="HTH-Siroheme_Decarb"/>
</dbReference>
<comment type="pathway">
    <text evidence="2">Porphyrin-containing compound metabolism.</text>
</comment>
<dbReference type="GO" id="GO:0016829">
    <property type="term" value="F:lyase activity"/>
    <property type="evidence" value="ECO:0007669"/>
    <property type="project" value="UniProtKB-KW"/>
</dbReference>
<evidence type="ECO:0000256" key="2">
    <source>
        <dbReference type="ARBA" id="ARBA00023444"/>
    </source>
</evidence>
<feature type="domain" description="Siroheme decarboxylase NirL-like HTH" evidence="7">
    <location>
        <begin position="6"/>
        <end position="52"/>
    </location>
</feature>
<dbReference type="PANTHER" id="PTHR43413">
    <property type="entry name" value="TRANSCRIPTIONAL REGULATOR, ASNC FAMILY"/>
    <property type="match status" value="1"/>
</dbReference>
<dbReference type="Pfam" id="PF17805">
    <property type="entry name" value="AsnC_trans_reg2"/>
    <property type="match status" value="1"/>
</dbReference>
<dbReference type="EC" id="4.1.1.111" evidence="4"/>
<comment type="catalytic activity">
    <reaction evidence="5">
        <text>siroheme + 2 H(+) = 12,18-didecarboxysiroheme + 2 CO2</text>
        <dbReference type="Rhea" id="RHEA:19093"/>
        <dbReference type="ChEBI" id="CHEBI:15378"/>
        <dbReference type="ChEBI" id="CHEBI:16526"/>
        <dbReference type="ChEBI" id="CHEBI:60052"/>
        <dbReference type="ChEBI" id="CHEBI:140497"/>
        <dbReference type="EC" id="4.1.1.111"/>
    </reaction>
</comment>
<dbReference type="Pfam" id="PF22451">
    <property type="entry name" value="NirdL-like_HTH"/>
    <property type="match status" value="1"/>
</dbReference>
<evidence type="ECO:0000259" key="6">
    <source>
        <dbReference type="Pfam" id="PF17805"/>
    </source>
</evidence>
<sequence length="155" mass="17732">MLTELEKQIVRELQKGLPLVSQPYLELSGRLGMSETELMEKIKEFLERGLLRRLGAAVRHQDLGYVANAMIVWEVPGEQVLQAGQTMSDFAEVSHCYQRPVYADWPYNLFTMVHGQDEAACQKIAERLSQATGIKKYKLLFSTAELKKSTMKYFV</sequence>
<evidence type="ECO:0000256" key="5">
    <source>
        <dbReference type="ARBA" id="ARBA00048470"/>
    </source>
</evidence>
<dbReference type="HOGENOM" id="CLU_112007_0_1_9"/>
<dbReference type="Gene3D" id="3.30.70.3460">
    <property type="match status" value="1"/>
</dbReference>
<dbReference type="AlphaFoldDB" id="C8W5F7"/>